<dbReference type="InterPro" id="IPR036188">
    <property type="entry name" value="FAD/NAD-bd_sf"/>
</dbReference>
<reference evidence="3 4" key="1">
    <citation type="submission" date="2020-01" db="EMBL/GenBank/DDBJ databases">
        <title>Bactrocera dorsalis gut bacteria genome.</title>
        <authorList>
            <person name="Zhang H."/>
            <person name="Cai Z."/>
        </authorList>
    </citation>
    <scope>NUCLEOTIDE SEQUENCE [LARGE SCALE GENOMIC DNA]</scope>
    <source>
        <strain evidence="3 4">BD177</strain>
    </source>
</reference>
<name>A0A6P1UZ15_9ENTR</name>
<dbReference type="Pfam" id="PF04820">
    <property type="entry name" value="Trp_halogenase"/>
    <property type="match status" value="2"/>
</dbReference>
<gene>
    <name evidence="3" type="ORF">GW952_19035</name>
</gene>
<dbReference type="SUPFAM" id="SSF51905">
    <property type="entry name" value="FAD/NAD(P)-binding domain"/>
    <property type="match status" value="1"/>
</dbReference>
<dbReference type="EMBL" id="CP048108">
    <property type="protein sequence ID" value="QHS47554.1"/>
    <property type="molecule type" value="Genomic_DNA"/>
</dbReference>
<keyword evidence="2" id="KW-0503">Monooxygenase</keyword>
<dbReference type="Gene3D" id="3.50.50.60">
    <property type="entry name" value="FAD/NAD(P)-binding domain"/>
    <property type="match status" value="1"/>
</dbReference>
<dbReference type="GO" id="GO:0004497">
    <property type="term" value="F:monooxygenase activity"/>
    <property type="evidence" value="ECO:0007669"/>
    <property type="project" value="UniProtKB-KW"/>
</dbReference>
<evidence type="ECO:0000313" key="3">
    <source>
        <dbReference type="EMBL" id="QHS47554.1"/>
    </source>
</evidence>
<sequence length="566" mass="65492">MDKNKLVIIGNGIVGNLAALYLSQKLPELEITIVGKSEQHRAIVGESTVELSTHFFEGLGLGKILEDKHYHKYGLTYYFKVKNDPKDNDYVVHEAPGVIRLPAYNLNRFTFDKDLREVNAKRNIRVIEGTVSDVSLKAPEQHYHVLSVKTLGGETTSLEADWFIDCSGTRRFLVKKLGLEKAPAYQRSSFWFRLKKFDRAIFDKINMLKNEHHCYDPYYVTHHFYGKGYWIWMIPMRSPDGETMMSIGYTYRPELGSDVVKNYDDFLTTVGKDHPIIAELVKSGEINRLPGNLPDTTGYRNYMYESQKYYSKDGWFIIGDAAFLFDPINSLGLSYVSHMVCQVAAIVSKDREGTLTDTYIDCHEKHIQAILSLQDSWGKWYEFMHDPVKMSWTLLMNNMSYFNVLLPAFINGGFLDGRHINIFAELFKRQPVEMHKAAYPFPKLLDILSEQVDEIDLISTPNLYSKNIPFELYRADEKLRRKLLARYFFRLITLRTSLIRCIRWQLNKRHLTILCSALGDNLADLFRMASVRLFSHDMVKYHEPNSSDATPFGQNGEFLNFDKNSA</sequence>
<dbReference type="Proteomes" id="UP000464389">
    <property type="component" value="Chromosome"/>
</dbReference>
<keyword evidence="1" id="KW-0560">Oxidoreductase</keyword>
<organism evidence="3 4">
    <name type="scientific">Klebsiella michiganensis</name>
    <dbReference type="NCBI Taxonomy" id="1134687"/>
    <lineage>
        <taxon>Bacteria</taxon>
        <taxon>Pseudomonadati</taxon>
        <taxon>Pseudomonadota</taxon>
        <taxon>Gammaproteobacteria</taxon>
        <taxon>Enterobacterales</taxon>
        <taxon>Enterobacteriaceae</taxon>
        <taxon>Klebsiella/Raoultella group</taxon>
        <taxon>Klebsiella</taxon>
    </lineage>
</organism>
<dbReference type="AlphaFoldDB" id="A0A6P1UZ15"/>
<evidence type="ECO:0000313" key="4">
    <source>
        <dbReference type="Proteomes" id="UP000464389"/>
    </source>
</evidence>
<evidence type="ECO:0000256" key="1">
    <source>
        <dbReference type="ARBA" id="ARBA00023002"/>
    </source>
</evidence>
<dbReference type="InterPro" id="IPR050816">
    <property type="entry name" value="Flavin-dep_Halogenase_NPB"/>
</dbReference>
<accession>A0A6P1UZ15</accession>
<dbReference type="PANTHER" id="PTHR43747:SF5">
    <property type="entry name" value="FAD-BINDING DOMAIN-CONTAINING PROTEIN"/>
    <property type="match status" value="1"/>
</dbReference>
<dbReference type="RefSeq" id="WP_162122119.1">
    <property type="nucleotide sequence ID" value="NZ_CP048108.1"/>
</dbReference>
<proteinExistence type="predicted"/>
<protein>
    <submittedName>
        <fullName evidence="3">Tryptophan 7-halogenase</fullName>
    </submittedName>
</protein>
<dbReference type="PANTHER" id="PTHR43747">
    <property type="entry name" value="FAD-BINDING PROTEIN"/>
    <property type="match status" value="1"/>
</dbReference>
<dbReference type="InterPro" id="IPR006905">
    <property type="entry name" value="Flavin_halogenase"/>
</dbReference>
<evidence type="ECO:0000256" key="2">
    <source>
        <dbReference type="ARBA" id="ARBA00023033"/>
    </source>
</evidence>